<dbReference type="FunFam" id="3.40.50.620:FF:000174">
    <property type="entry name" value="ATPase, PP-loop superfamily"/>
    <property type="match status" value="1"/>
</dbReference>
<evidence type="ECO:0000256" key="3">
    <source>
        <dbReference type="ARBA" id="ARBA00022485"/>
    </source>
</evidence>
<keyword evidence="6 13" id="KW-0547">Nucleotide-binding</keyword>
<dbReference type="GO" id="GO:0005524">
    <property type="term" value="F:ATP binding"/>
    <property type="evidence" value="ECO:0007669"/>
    <property type="project" value="UniProtKB-KW"/>
</dbReference>
<evidence type="ECO:0000256" key="9">
    <source>
        <dbReference type="ARBA" id="ARBA00022842"/>
    </source>
</evidence>
<keyword evidence="11" id="KW-0411">Iron-sulfur</keyword>
<evidence type="ECO:0000259" key="14">
    <source>
        <dbReference type="Pfam" id="PF01171"/>
    </source>
</evidence>
<evidence type="ECO:0000256" key="6">
    <source>
        <dbReference type="ARBA" id="ARBA00022741"/>
    </source>
</evidence>
<accession>A0A132N8M3</accession>
<feature type="domain" description="2-thiouridine synthetase TtuA-like N-terminal LIM" evidence="15">
    <location>
        <begin position="4"/>
        <end position="28"/>
    </location>
</feature>
<feature type="binding site" evidence="12">
    <location>
        <position position="23"/>
    </location>
    <ligand>
        <name>Zn(2+)</name>
        <dbReference type="ChEBI" id="CHEBI:29105"/>
        <label>1</label>
    </ligand>
</feature>
<evidence type="ECO:0000256" key="2">
    <source>
        <dbReference type="ARBA" id="ARBA00001966"/>
    </source>
</evidence>
<feature type="domain" description="tRNA(Ile)-lysidine/2-thiocytidine synthase N-terminal" evidence="14">
    <location>
        <begin position="51"/>
        <end position="221"/>
    </location>
</feature>
<feature type="binding site" evidence="12">
    <location>
        <position position="288"/>
    </location>
    <ligand>
        <name>Zn(2+)</name>
        <dbReference type="ChEBI" id="CHEBI:29105"/>
        <label>2</label>
    </ligand>
</feature>
<organism evidence="16 17">
    <name type="scientific">Hydrogenibacillus schlegelii</name>
    <name type="common">Bacillus schlegelii</name>
    <dbReference type="NCBI Taxonomy" id="1484"/>
    <lineage>
        <taxon>Bacteria</taxon>
        <taxon>Bacillati</taxon>
        <taxon>Bacillota</taxon>
        <taxon>Bacilli</taxon>
        <taxon>Bacillales</taxon>
        <taxon>Bacillales Family X. Incertae Sedis</taxon>
        <taxon>Hydrogenibacillus</taxon>
    </lineage>
</organism>
<feature type="binding site" evidence="13">
    <location>
        <position position="60"/>
    </location>
    <ligand>
        <name>ATP</name>
        <dbReference type="ChEBI" id="CHEBI:30616"/>
    </ligand>
</feature>
<keyword evidence="7 12" id="KW-0862">Zinc</keyword>
<dbReference type="RefSeq" id="WP_066202914.1">
    <property type="nucleotide sequence ID" value="NZ_CBCSAS010000002.1"/>
</dbReference>
<dbReference type="GO" id="GO:0002144">
    <property type="term" value="C:cytosolic tRNA wobble base thiouridylase complex"/>
    <property type="evidence" value="ECO:0007669"/>
    <property type="project" value="TreeGrafter"/>
</dbReference>
<dbReference type="STRING" id="1484.SA87_02810"/>
<keyword evidence="8 13" id="KW-0067">ATP-binding</keyword>
<dbReference type="GO" id="GO:0046872">
    <property type="term" value="F:metal ion binding"/>
    <property type="evidence" value="ECO:0007669"/>
    <property type="project" value="UniProtKB-KW"/>
</dbReference>
<keyword evidence="3" id="KW-0004">4Fe-4S</keyword>
<evidence type="ECO:0000256" key="8">
    <source>
        <dbReference type="ARBA" id="ARBA00022840"/>
    </source>
</evidence>
<keyword evidence="17" id="KW-1185">Reference proteome</keyword>
<comment type="cofactor">
    <cofactor evidence="1">
        <name>Mg(2+)</name>
        <dbReference type="ChEBI" id="CHEBI:18420"/>
    </cofactor>
</comment>
<dbReference type="OrthoDB" id="9807403at2"/>
<evidence type="ECO:0000259" key="15">
    <source>
        <dbReference type="Pfam" id="PF22082"/>
    </source>
</evidence>
<evidence type="ECO:0000256" key="4">
    <source>
        <dbReference type="ARBA" id="ARBA00022679"/>
    </source>
</evidence>
<feature type="binding site" evidence="13">
    <location>
        <begin position="54"/>
        <end position="56"/>
    </location>
    <ligand>
        <name>ATP</name>
        <dbReference type="ChEBI" id="CHEBI:30616"/>
    </ligand>
</feature>
<evidence type="ECO:0000256" key="1">
    <source>
        <dbReference type="ARBA" id="ARBA00001946"/>
    </source>
</evidence>
<feature type="binding site" evidence="13">
    <location>
        <position position="157"/>
    </location>
    <ligand>
        <name>ATP</name>
        <dbReference type="ChEBI" id="CHEBI:30616"/>
    </ligand>
</feature>
<sequence>MRLCKVCKAKAVIELPQHNTAFCREHFLAYFENQVRRAIQDFRMFTTEDRILVAVSGGKDSLVLWEVLLRLGYRADGLYIDLGIGDYSAASREKAEAFAAARGATLRIVSLKEQYDVTVPELARSLRRPACSGCGLAKRYLFNLEAEKGEYDVLATGHNLDDEAATLFGNVLHWNLEALRRQSPVLEAENGFRRKVKPLIRLTERETAAYAILTGIDYIVEECPHAVGARSHLYKELLNQLELHSPGAKRQFLLGFYERGRAAIEGATERPEVRPCKVCGQPTVAEVCSFCRMMQRVGVDEVRLMTAAGVE</sequence>
<dbReference type="PANTHER" id="PTHR11807">
    <property type="entry name" value="ATPASES OF THE PP SUPERFAMILY-RELATED"/>
    <property type="match status" value="1"/>
</dbReference>
<protein>
    <submittedName>
        <fullName evidence="16">ATP pyrophosphatase</fullName>
    </submittedName>
</protein>
<feature type="binding site" evidence="13">
    <location>
        <position position="162"/>
    </location>
    <ligand>
        <name>ATP</name>
        <dbReference type="ChEBI" id="CHEBI:30616"/>
    </ligand>
</feature>
<proteinExistence type="predicted"/>
<dbReference type="GO" id="GO:0000049">
    <property type="term" value="F:tRNA binding"/>
    <property type="evidence" value="ECO:0007669"/>
    <property type="project" value="TreeGrafter"/>
</dbReference>
<dbReference type="GO" id="GO:0051539">
    <property type="term" value="F:4 iron, 4 sulfur cluster binding"/>
    <property type="evidence" value="ECO:0007669"/>
    <property type="project" value="UniProtKB-KW"/>
</dbReference>
<feature type="binding site" evidence="12">
    <location>
        <position position="4"/>
    </location>
    <ligand>
        <name>Zn(2+)</name>
        <dbReference type="ChEBI" id="CHEBI:29105"/>
        <label>1</label>
    </ligand>
</feature>
<dbReference type="PIRSF" id="PIRSF004976">
    <property type="entry name" value="ATPase_YdaO"/>
    <property type="match status" value="1"/>
</dbReference>
<evidence type="ECO:0000256" key="11">
    <source>
        <dbReference type="ARBA" id="ARBA00023014"/>
    </source>
</evidence>
<dbReference type="InterPro" id="IPR014729">
    <property type="entry name" value="Rossmann-like_a/b/a_fold"/>
</dbReference>
<dbReference type="InterPro" id="IPR035107">
    <property type="entry name" value="tRNA_thiolation_TtcA_Ctu1"/>
</dbReference>
<evidence type="ECO:0000313" key="17">
    <source>
        <dbReference type="Proteomes" id="UP000243024"/>
    </source>
</evidence>
<dbReference type="PANTHER" id="PTHR11807:SF27">
    <property type="entry name" value="TRNA-5-METHYLURIDINE(54) 2-SULFURTRANSFERASE"/>
    <property type="match status" value="1"/>
</dbReference>
<feature type="binding site" evidence="13">
    <location>
        <position position="80"/>
    </location>
    <ligand>
        <name>ATP</name>
        <dbReference type="ChEBI" id="CHEBI:30616"/>
    </ligand>
</feature>
<evidence type="ECO:0000256" key="12">
    <source>
        <dbReference type="PIRSR" id="PIRSR004976-50"/>
    </source>
</evidence>
<feature type="binding site" evidence="12">
    <location>
        <position position="276"/>
    </location>
    <ligand>
        <name>Zn(2+)</name>
        <dbReference type="ChEBI" id="CHEBI:29105"/>
        <label>2</label>
    </ligand>
</feature>
<reference evidence="16 17" key="1">
    <citation type="submission" date="2015-09" db="EMBL/GenBank/DDBJ databases">
        <title>Draft genome sequence of Hydrogenibacillus schlegelii DSM 2000.</title>
        <authorList>
            <person name="Hemp J."/>
        </authorList>
    </citation>
    <scope>NUCLEOTIDE SEQUENCE [LARGE SCALE GENOMIC DNA]</scope>
    <source>
        <strain evidence="16 17">MA 48</strain>
    </source>
</reference>
<keyword evidence="5 12" id="KW-0479">Metal-binding</keyword>
<feature type="binding site" evidence="12">
    <location>
        <position position="279"/>
    </location>
    <ligand>
        <name>Zn(2+)</name>
        <dbReference type="ChEBI" id="CHEBI:29105"/>
        <label>2</label>
    </ligand>
</feature>
<dbReference type="GO" id="GO:0002143">
    <property type="term" value="P:tRNA wobble position uridine thiolation"/>
    <property type="evidence" value="ECO:0007669"/>
    <property type="project" value="TreeGrafter"/>
</dbReference>
<evidence type="ECO:0000256" key="5">
    <source>
        <dbReference type="ARBA" id="ARBA00022723"/>
    </source>
</evidence>
<keyword evidence="9" id="KW-0460">Magnesium</keyword>
<evidence type="ECO:0000256" key="13">
    <source>
        <dbReference type="PIRSR" id="PIRSR004976-51"/>
    </source>
</evidence>
<feature type="binding site" evidence="12">
    <location>
        <position position="291"/>
    </location>
    <ligand>
        <name>Zn(2+)</name>
        <dbReference type="ChEBI" id="CHEBI:29105"/>
        <label>2</label>
    </ligand>
</feature>
<dbReference type="Pfam" id="PF22082">
    <property type="entry name" value="TtuA_LIM_N"/>
    <property type="match status" value="1"/>
</dbReference>
<dbReference type="GO" id="GO:0016740">
    <property type="term" value="F:transferase activity"/>
    <property type="evidence" value="ECO:0007669"/>
    <property type="project" value="UniProtKB-KW"/>
</dbReference>
<name>A0A132N8M3_HYDSH</name>
<dbReference type="EMBL" id="JXBB01000055">
    <property type="protein sequence ID" value="OAR03580.1"/>
    <property type="molecule type" value="Genomic_DNA"/>
</dbReference>
<dbReference type="Proteomes" id="UP000243024">
    <property type="component" value="Unassembled WGS sequence"/>
</dbReference>
<dbReference type="SUPFAM" id="SSF52402">
    <property type="entry name" value="Adenine nucleotide alpha hydrolases-like"/>
    <property type="match status" value="1"/>
</dbReference>
<comment type="cofactor">
    <cofactor evidence="2">
        <name>[4Fe-4S] cluster</name>
        <dbReference type="ChEBI" id="CHEBI:49883"/>
    </cofactor>
</comment>
<evidence type="ECO:0000313" key="16">
    <source>
        <dbReference type="EMBL" id="OAR03580.1"/>
    </source>
</evidence>
<feature type="binding site" evidence="12">
    <location>
        <position position="26"/>
    </location>
    <ligand>
        <name>Zn(2+)</name>
        <dbReference type="ChEBI" id="CHEBI:29105"/>
        <label>1</label>
    </ligand>
</feature>
<keyword evidence="4" id="KW-0808">Transferase</keyword>
<keyword evidence="10" id="KW-0408">Iron</keyword>
<dbReference type="AlphaFoldDB" id="A0A132N8M3"/>
<dbReference type="InterPro" id="IPR011063">
    <property type="entry name" value="TilS/TtcA_N"/>
</dbReference>
<evidence type="ECO:0000256" key="10">
    <source>
        <dbReference type="ARBA" id="ARBA00023004"/>
    </source>
</evidence>
<feature type="binding site" evidence="12">
    <location>
        <position position="7"/>
    </location>
    <ligand>
        <name>Zn(2+)</name>
        <dbReference type="ChEBI" id="CHEBI:29105"/>
        <label>1</label>
    </ligand>
</feature>
<comment type="caution">
    <text evidence="16">The sequence shown here is derived from an EMBL/GenBank/DDBJ whole genome shotgun (WGS) entry which is preliminary data.</text>
</comment>
<gene>
    <name evidence="16" type="ORF">SA87_02810</name>
</gene>
<evidence type="ECO:0000256" key="7">
    <source>
        <dbReference type="ARBA" id="ARBA00022833"/>
    </source>
</evidence>
<dbReference type="InterPro" id="IPR054306">
    <property type="entry name" value="TtuA-like_LIM_N"/>
</dbReference>
<dbReference type="Pfam" id="PF01171">
    <property type="entry name" value="ATP_bind_3"/>
    <property type="match status" value="1"/>
</dbReference>
<dbReference type="Gene3D" id="3.40.50.620">
    <property type="entry name" value="HUPs"/>
    <property type="match status" value="1"/>
</dbReference>